<evidence type="ECO:0000313" key="5">
    <source>
        <dbReference type="EMBL" id="GAA1551932.1"/>
    </source>
</evidence>
<dbReference type="Pfam" id="PF00392">
    <property type="entry name" value="GntR"/>
    <property type="match status" value="1"/>
</dbReference>
<dbReference type="SMART" id="SM00345">
    <property type="entry name" value="HTH_GNTR"/>
    <property type="match status" value="1"/>
</dbReference>
<gene>
    <name evidence="5" type="ORF">GCM10009827_085720</name>
</gene>
<evidence type="ECO:0000256" key="1">
    <source>
        <dbReference type="ARBA" id="ARBA00023015"/>
    </source>
</evidence>
<dbReference type="SUPFAM" id="SSF46785">
    <property type="entry name" value="Winged helix' DNA-binding domain"/>
    <property type="match status" value="1"/>
</dbReference>
<sequence length="367" mass="39308">MFAHQGLKTEMVADRLRRWIADSGQPVGARLPTEAELATRHGVGINTVRRAVGLLVAEGVVVRRQGSGTYVASVPTGSRRTVGVVVPSTSYYYPKVIEGIERALTAARTGVMLASSENRPDLERTQIRRMLGSGVEGLILVPNLHVADDPQAHVDALRRLPVPYVLVERRPPRPDPDDPVSFVTTHHLGGVHTAIRHLVSLGHTRVGLLGRIRTGNSAVVTEGFDRAAAALGAVAVPEARVLHEEWTPAQIDAYAATCRAAGVTAVFCHGDRDAAALLAAARRIGLRVPSELSLVAYDDDVAELVDPPLTAVAPPRAELGALAADLLLRLVDDPTTPAHRIELQPRLTVRGSCTPPRVRRPSARARA</sequence>
<dbReference type="Gene3D" id="1.10.10.10">
    <property type="entry name" value="Winged helix-like DNA-binding domain superfamily/Winged helix DNA-binding domain"/>
    <property type="match status" value="1"/>
</dbReference>
<dbReference type="RefSeq" id="WP_344509615.1">
    <property type="nucleotide sequence ID" value="NZ_BAAAQD010000022.1"/>
</dbReference>
<feature type="domain" description="HTH gntR-type" evidence="4">
    <location>
        <begin position="6"/>
        <end position="74"/>
    </location>
</feature>
<keyword evidence="1" id="KW-0805">Transcription regulation</keyword>
<evidence type="ECO:0000256" key="2">
    <source>
        <dbReference type="ARBA" id="ARBA00023125"/>
    </source>
</evidence>
<comment type="caution">
    <text evidence="5">The sequence shown here is derived from an EMBL/GenBank/DDBJ whole genome shotgun (WGS) entry which is preliminary data.</text>
</comment>
<dbReference type="SUPFAM" id="SSF53822">
    <property type="entry name" value="Periplasmic binding protein-like I"/>
    <property type="match status" value="1"/>
</dbReference>
<proteinExistence type="predicted"/>
<dbReference type="InterPro" id="IPR028082">
    <property type="entry name" value="Peripla_BP_I"/>
</dbReference>
<keyword evidence="6" id="KW-1185">Reference proteome</keyword>
<dbReference type="CDD" id="cd07377">
    <property type="entry name" value="WHTH_GntR"/>
    <property type="match status" value="1"/>
</dbReference>
<reference evidence="6" key="1">
    <citation type="journal article" date="2019" name="Int. J. Syst. Evol. Microbiol.">
        <title>The Global Catalogue of Microorganisms (GCM) 10K type strain sequencing project: providing services to taxonomists for standard genome sequencing and annotation.</title>
        <authorList>
            <consortium name="The Broad Institute Genomics Platform"/>
            <consortium name="The Broad Institute Genome Sequencing Center for Infectious Disease"/>
            <person name="Wu L."/>
            <person name="Ma J."/>
        </authorList>
    </citation>
    <scope>NUCLEOTIDE SEQUENCE [LARGE SCALE GENOMIC DNA]</scope>
    <source>
        <strain evidence="6">JCM 15933</strain>
    </source>
</reference>
<evidence type="ECO:0000313" key="6">
    <source>
        <dbReference type="Proteomes" id="UP001501470"/>
    </source>
</evidence>
<protein>
    <submittedName>
        <fullName evidence="5">Substrate-binding domain-containing protein</fullName>
    </submittedName>
</protein>
<accession>A0ABP4N1M2</accession>
<keyword evidence="2" id="KW-0238">DNA-binding</keyword>
<evidence type="ECO:0000256" key="3">
    <source>
        <dbReference type="ARBA" id="ARBA00023163"/>
    </source>
</evidence>
<organism evidence="5 6">
    <name type="scientific">Dactylosporangium maewongense</name>
    <dbReference type="NCBI Taxonomy" id="634393"/>
    <lineage>
        <taxon>Bacteria</taxon>
        <taxon>Bacillati</taxon>
        <taxon>Actinomycetota</taxon>
        <taxon>Actinomycetes</taxon>
        <taxon>Micromonosporales</taxon>
        <taxon>Micromonosporaceae</taxon>
        <taxon>Dactylosporangium</taxon>
    </lineage>
</organism>
<dbReference type="PROSITE" id="PS50949">
    <property type="entry name" value="HTH_GNTR"/>
    <property type="match status" value="1"/>
</dbReference>
<keyword evidence="3" id="KW-0804">Transcription</keyword>
<dbReference type="PANTHER" id="PTHR30146:SF109">
    <property type="entry name" value="HTH-TYPE TRANSCRIPTIONAL REGULATOR GALS"/>
    <property type="match status" value="1"/>
</dbReference>
<dbReference type="PANTHER" id="PTHR30146">
    <property type="entry name" value="LACI-RELATED TRANSCRIPTIONAL REPRESSOR"/>
    <property type="match status" value="1"/>
</dbReference>
<dbReference type="Gene3D" id="3.40.50.2300">
    <property type="match status" value="2"/>
</dbReference>
<dbReference type="InterPro" id="IPR000524">
    <property type="entry name" value="Tscrpt_reg_HTH_GntR"/>
</dbReference>
<dbReference type="Pfam" id="PF13377">
    <property type="entry name" value="Peripla_BP_3"/>
    <property type="match status" value="1"/>
</dbReference>
<name>A0ABP4N1M2_9ACTN</name>
<dbReference type="EMBL" id="BAAAQD010000022">
    <property type="protein sequence ID" value="GAA1551932.1"/>
    <property type="molecule type" value="Genomic_DNA"/>
</dbReference>
<evidence type="ECO:0000259" key="4">
    <source>
        <dbReference type="PROSITE" id="PS50949"/>
    </source>
</evidence>
<dbReference type="InterPro" id="IPR036388">
    <property type="entry name" value="WH-like_DNA-bd_sf"/>
</dbReference>
<dbReference type="InterPro" id="IPR046335">
    <property type="entry name" value="LacI/GalR-like_sensor"/>
</dbReference>
<dbReference type="Proteomes" id="UP001501470">
    <property type="component" value="Unassembled WGS sequence"/>
</dbReference>
<dbReference type="InterPro" id="IPR036390">
    <property type="entry name" value="WH_DNA-bd_sf"/>
</dbReference>